<comment type="cofactor">
    <cofactor evidence="1">
        <name>heme</name>
        <dbReference type="ChEBI" id="CHEBI:30413"/>
    </cofactor>
</comment>
<dbReference type="Proteomes" id="UP001162156">
    <property type="component" value="Unassembled WGS sequence"/>
</dbReference>
<evidence type="ECO:0000313" key="14">
    <source>
        <dbReference type="Proteomes" id="UP001162156"/>
    </source>
</evidence>
<accession>A0AAV8WPE0</accession>
<dbReference type="InterPro" id="IPR050476">
    <property type="entry name" value="Insect_CytP450_Detox"/>
</dbReference>
<organism evidence="13 14">
    <name type="scientific">Rhamnusium bicolor</name>
    <dbReference type="NCBI Taxonomy" id="1586634"/>
    <lineage>
        <taxon>Eukaryota</taxon>
        <taxon>Metazoa</taxon>
        <taxon>Ecdysozoa</taxon>
        <taxon>Arthropoda</taxon>
        <taxon>Hexapoda</taxon>
        <taxon>Insecta</taxon>
        <taxon>Pterygota</taxon>
        <taxon>Neoptera</taxon>
        <taxon>Endopterygota</taxon>
        <taxon>Coleoptera</taxon>
        <taxon>Polyphaga</taxon>
        <taxon>Cucujiformia</taxon>
        <taxon>Chrysomeloidea</taxon>
        <taxon>Cerambycidae</taxon>
        <taxon>Lepturinae</taxon>
        <taxon>Rhagiini</taxon>
        <taxon>Rhamnusium</taxon>
    </lineage>
</organism>
<dbReference type="SUPFAM" id="SSF48264">
    <property type="entry name" value="Cytochrome P450"/>
    <property type="match status" value="1"/>
</dbReference>
<dbReference type="GO" id="GO:0016705">
    <property type="term" value="F:oxidoreductase activity, acting on paired donors, with incorporation or reduction of molecular oxygen"/>
    <property type="evidence" value="ECO:0007669"/>
    <property type="project" value="InterPro"/>
</dbReference>
<evidence type="ECO:0000256" key="9">
    <source>
        <dbReference type="ARBA" id="ARBA00023002"/>
    </source>
</evidence>
<comment type="caution">
    <text evidence="13">The sequence shown here is derived from an EMBL/GenBank/DDBJ whole genome shotgun (WGS) entry which is preliminary data.</text>
</comment>
<sequence>MKPALFVRDIDLIKKICLEELEHFSDRVKLFDKEFDSVIGNILVNRTGKEWQAMRSSLNPAFVSSRTKHFFDLISECAETFANHFVNENKSLVEIQLNETFSKFDNDVISSVCFGISSDSLEDDDNEFFKMHKKLKSFGAFQKLKLSLIQLCPLLAKTFFKNIVIATMQKRESENINRPDFIDYLMKLRKKTFVEELGLNDAADHELEIRQPGERSKFALLEIKLLFFHLLSKFDLVPTIKTNPVLNLTRFDVNVVGHTFLGLKPRKVTSL</sequence>
<comment type="similarity">
    <text evidence="4">Belongs to the cytochrome P450 family.</text>
</comment>
<keyword evidence="14" id="KW-1185">Reference proteome</keyword>
<evidence type="ECO:0000256" key="6">
    <source>
        <dbReference type="ARBA" id="ARBA00022723"/>
    </source>
</evidence>
<dbReference type="GO" id="GO:0005789">
    <property type="term" value="C:endoplasmic reticulum membrane"/>
    <property type="evidence" value="ECO:0007669"/>
    <property type="project" value="UniProtKB-SubCell"/>
</dbReference>
<dbReference type="GO" id="GO:0020037">
    <property type="term" value="F:heme binding"/>
    <property type="evidence" value="ECO:0007669"/>
    <property type="project" value="InterPro"/>
</dbReference>
<name>A0AAV8WPE0_9CUCU</name>
<keyword evidence="5" id="KW-0349">Heme</keyword>
<dbReference type="Pfam" id="PF00067">
    <property type="entry name" value="p450"/>
    <property type="match status" value="1"/>
</dbReference>
<gene>
    <name evidence="13" type="ORF">NQ314_019095</name>
</gene>
<evidence type="ECO:0000256" key="4">
    <source>
        <dbReference type="ARBA" id="ARBA00010617"/>
    </source>
</evidence>
<evidence type="ECO:0000256" key="2">
    <source>
        <dbReference type="ARBA" id="ARBA00004174"/>
    </source>
</evidence>
<dbReference type="GO" id="GO:0005506">
    <property type="term" value="F:iron ion binding"/>
    <property type="evidence" value="ECO:0007669"/>
    <property type="project" value="InterPro"/>
</dbReference>
<evidence type="ECO:0000256" key="12">
    <source>
        <dbReference type="ARBA" id="ARBA00023136"/>
    </source>
</evidence>
<evidence type="ECO:0000256" key="10">
    <source>
        <dbReference type="ARBA" id="ARBA00023004"/>
    </source>
</evidence>
<keyword evidence="9" id="KW-0560">Oxidoreductase</keyword>
<dbReference type="PANTHER" id="PTHR24292">
    <property type="entry name" value="CYTOCHROME P450"/>
    <property type="match status" value="1"/>
</dbReference>
<dbReference type="InterPro" id="IPR001128">
    <property type="entry name" value="Cyt_P450"/>
</dbReference>
<keyword evidence="7" id="KW-0256">Endoplasmic reticulum</keyword>
<evidence type="ECO:0000256" key="5">
    <source>
        <dbReference type="ARBA" id="ARBA00022617"/>
    </source>
</evidence>
<keyword evidence="6" id="KW-0479">Metal-binding</keyword>
<dbReference type="PRINTS" id="PR00464">
    <property type="entry name" value="EP450II"/>
</dbReference>
<proteinExistence type="inferred from homology"/>
<comment type="subcellular location">
    <subcellularLocation>
        <location evidence="3">Endoplasmic reticulum membrane</location>
        <topology evidence="3">Peripheral membrane protein</topology>
    </subcellularLocation>
    <subcellularLocation>
        <location evidence="2">Microsome membrane</location>
        <topology evidence="2">Peripheral membrane protein</topology>
    </subcellularLocation>
</comment>
<evidence type="ECO:0008006" key="15">
    <source>
        <dbReference type="Google" id="ProtNLM"/>
    </source>
</evidence>
<protein>
    <recommendedName>
        <fullName evidence="15">Cytochrome P450</fullName>
    </recommendedName>
</protein>
<dbReference type="PANTHER" id="PTHR24292:SF54">
    <property type="entry name" value="CYP9F3-RELATED"/>
    <property type="match status" value="1"/>
</dbReference>
<dbReference type="AlphaFoldDB" id="A0AAV8WPE0"/>
<evidence type="ECO:0000313" key="13">
    <source>
        <dbReference type="EMBL" id="KAJ8928364.1"/>
    </source>
</evidence>
<keyword evidence="10" id="KW-0408">Iron</keyword>
<dbReference type="Gene3D" id="1.10.630.10">
    <property type="entry name" value="Cytochrome P450"/>
    <property type="match status" value="1"/>
</dbReference>
<evidence type="ECO:0000256" key="1">
    <source>
        <dbReference type="ARBA" id="ARBA00001971"/>
    </source>
</evidence>
<keyword evidence="12" id="KW-0472">Membrane</keyword>
<evidence type="ECO:0000256" key="3">
    <source>
        <dbReference type="ARBA" id="ARBA00004406"/>
    </source>
</evidence>
<evidence type="ECO:0000256" key="11">
    <source>
        <dbReference type="ARBA" id="ARBA00023033"/>
    </source>
</evidence>
<evidence type="ECO:0000256" key="8">
    <source>
        <dbReference type="ARBA" id="ARBA00022848"/>
    </source>
</evidence>
<evidence type="ECO:0000256" key="7">
    <source>
        <dbReference type="ARBA" id="ARBA00022824"/>
    </source>
</evidence>
<keyword evidence="11" id="KW-0503">Monooxygenase</keyword>
<reference evidence="13" key="1">
    <citation type="journal article" date="2023" name="Insect Mol. Biol.">
        <title>Genome sequencing provides insights into the evolution of gene families encoding plant cell wall-degrading enzymes in longhorned beetles.</title>
        <authorList>
            <person name="Shin N.R."/>
            <person name="Okamura Y."/>
            <person name="Kirsch R."/>
            <person name="Pauchet Y."/>
        </authorList>
    </citation>
    <scope>NUCLEOTIDE SEQUENCE</scope>
    <source>
        <strain evidence="13">RBIC_L_NR</strain>
    </source>
</reference>
<dbReference type="GO" id="GO:0004497">
    <property type="term" value="F:monooxygenase activity"/>
    <property type="evidence" value="ECO:0007669"/>
    <property type="project" value="UniProtKB-KW"/>
</dbReference>
<keyword evidence="8" id="KW-0492">Microsome</keyword>
<dbReference type="InterPro" id="IPR002402">
    <property type="entry name" value="Cyt_P450_E_grp-II"/>
</dbReference>
<dbReference type="InterPro" id="IPR036396">
    <property type="entry name" value="Cyt_P450_sf"/>
</dbReference>
<dbReference type="EMBL" id="JANEYF010005386">
    <property type="protein sequence ID" value="KAJ8928364.1"/>
    <property type="molecule type" value="Genomic_DNA"/>
</dbReference>